<name>A0ABN1JPJ1_9FLAO</name>
<evidence type="ECO:0000313" key="2">
    <source>
        <dbReference type="Proteomes" id="UP001500736"/>
    </source>
</evidence>
<dbReference type="Proteomes" id="UP001500736">
    <property type="component" value="Unassembled WGS sequence"/>
</dbReference>
<keyword evidence="2" id="KW-1185">Reference proteome</keyword>
<dbReference type="RefSeq" id="WP_343797597.1">
    <property type="nucleotide sequence ID" value="NZ_BAAAGF010000002.1"/>
</dbReference>
<dbReference type="EMBL" id="BAAAGF010000002">
    <property type="protein sequence ID" value="GAA0744077.1"/>
    <property type="molecule type" value="Genomic_DNA"/>
</dbReference>
<accession>A0ABN1JPJ1</accession>
<reference evidence="1 2" key="1">
    <citation type="journal article" date="2019" name="Int. J. Syst. Evol. Microbiol.">
        <title>The Global Catalogue of Microorganisms (GCM) 10K type strain sequencing project: providing services to taxonomists for standard genome sequencing and annotation.</title>
        <authorList>
            <consortium name="The Broad Institute Genomics Platform"/>
            <consortium name="The Broad Institute Genome Sequencing Center for Infectious Disease"/>
            <person name="Wu L."/>
            <person name="Ma J."/>
        </authorList>
    </citation>
    <scope>NUCLEOTIDE SEQUENCE [LARGE SCALE GENOMIC DNA]</scope>
    <source>
        <strain evidence="1 2">JCM 15976</strain>
    </source>
</reference>
<evidence type="ECO:0008006" key="3">
    <source>
        <dbReference type="Google" id="ProtNLM"/>
    </source>
</evidence>
<protein>
    <recommendedName>
        <fullName evidence="3">Thrombospondin type 3 repeat-containing protein</fullName>
    </recommendedName>
</protein>
<proteinExistence type="predicted"/>
<comment type="caution">
    <text evidence="1">The sequence shown here is derived from an EMBL/GenBank/DDBJ whole genome shotgun (WGS) entry which is preliminary data.</text>
</comment>
<organism evidence="1 2">
    <name type="scientific">Gaetbulibacter jejuensis</name>
    <dbReference type="NCBI Taxonomy" id="584607"/>
    <lineage>
        <taxon>Bacteria</taxon>
        <taxon>Pseudomonadati</taxon>
        <taxon>Bacteroidota</taxon>
        <taxon>Flavobacteriia</taxon>
        <taxon>Flavobacteriales</taxon>
        <taxon>Flavobacteriaceae</taxon>
        <taxon>Gaetbulibacter</taxon>
    </lineage>
</organism>
<dbReference type="PROSITE" id="PS51257">
    <property type="entry name" value="PROKAR_LIPOPROTEIN"/>
    <property type="match status" value="1"/>
</dbReference>
<gene>
    <name evidence="1" type="ORF">GCM10009431_17860</name>
</gene>
<sequence>MRKILYIFCLSLLLTSCDDGDILEIELDFEDDLTLCDQFEDEYSLYKIKADPYESLSIVFPSNTNNDQIFNPPTDEIPFEGTITGSVRFIYRTYDGNPENLFCTLVPGSDVNIISDNESESIDIDFTSTFVDDDDDGIPSEFEDLNGNGNYDDDDFDGDGIPNYIDQDDDNDNVLTINENHNFSTEDGLANAVNTDNDTYDHDNDPTTPEIPLPNYLDNDDDGDGVLTRYEDENMDKNPTNDFATDATIARYLDADAADTFVVDEFIDNTYTRTVTTNFEINDPFNLGALSMDYYFFGTYETIITFPEED</sequence>
<evidence type="ECO:0000313" key="1">
    <source>
        <dbReference type="EMBL" id="GAA0744077.1"/>
    </source>
</evidence>